<dbReference type="AlphaFoldDB" id="A0A075GUA7"/>
<reference evidence="3" key="1">
    <citation type="journal article" date="2014" name="Genome Biol. Evol.">
        <title>Pangenome evidence for extensive interdomain horizontal transfer affecting lineage core and shell genes in uncultured planktonic thaumarchaeota and euryarchaeota.</title>
        <authorList>
            <person name="Deschamps P."/>
            <person name="Zivanovic Y."/>
            <person name="Moreira D."/>
            <person name="Rodriguez-Valera F."/>
            <person name="Lopez-Garcia P."/>
        </authorList>
    </citation>
    <scope>NUCLEOTIDE SEQUENCE</scope>
</reference>
<name>A0A075GUA7_9EURY</name>
<keyword evidence="2" id="KW-0812">Transmembrane</keyword>
<organism evidence="3">
    <name type="scientific">uncultured marine group II/III euryarchaeote KM3_182_B06</name>
    <dbReference type="NCBI Taxonomy" id="1457946"/>
    <lineage>
        <taxon>Archaea</taxon>
        <taxon>Methanobacteriati</taxon>
        <taxon>Methanobacteriota</taxon>
        <taxon>environmental samples</taxon>
    </lineage>
</organism>
<dbReference type="EMBL" id="KF900737">
    <property type="protein sequence ID" value="AIF05373.1"/>
    <property type="molecule type" value="Genomic_DNA"/>
</dbReference>
<proteinExistence type="predicted"/>
<sequence length="588" mass="63355">METKLRGENVGAMRSVLMLTVMLLGTLAAPAVQWDTGNDDLNDMLAELLGPIGVAQAANFESDSSTNPADHIEVVSSADLGENIRLADSWEDNDNEEEDWCMGDFFMINITQRYSYFAVCWGSEDNPGPVTIAALEVQYLGGINLHDFPAEGMTVPGVPLPIATVFATSLVHMIEFEDTGTPGNEANTSGNGVFDFVRAGDGLTDFEIEAAEPVHAGVDLSNLNWDMTDDGIEEWAQGNSMGWNFTLEATNVGYDGDDGWWLTDSGDEVERIAYTFHLGVEIDTVTDEVIPWWDVTLDPVEGTTEDLPWEVENIGSQQNLTWSGVRVGTDFKYDQTIEGWDFHSEDSLLMVESVIVRGSFTFGIIGDFMDEVSGQVGAFDEDMAFDVDEENEVVLSTGDVSGVNRVAGTNVEWRNDYRKVPDQLHWVDTAEVGEDADNLSTANVTFQLHASEAFTESNDDAIVTVYVALGGAIYPAANHIFHDPGYASSISLIQLGGALLSGDLIGLQLVVVGLLGALGMVALGMRRRSHKKTLAEHHAGANQVATRQPMAAAPMTVAPSTDNLPSMGDAIASSDHPPGGGGPVGPRY</sequence>
<feature type="region of interest" description="Disordered" evidence="1">
    <location>
        <begin position="556"/>
        <end position="588"/>
    </location>
</feature>
<evidence type="ECO:0000256" key="2">
    <source>
        <dbReference type="SAM" id="Phobius"/>
    </source>
</evidence>
<keyword evidence="2" id="KW-0472">Membrane</keyword>
<protein>
    <submittedName>
        <fullName evidence="3">Uncharacterized protein</fullName>
    </submittedName>
</protein>
<evidence type="ECO:0000313" key="3">
    <source>
        <dbReference type="EMBL" id="AIF05373.1"/>
    </source>
</evidence>
<evidence type="ECO:0000256" key="1">
    <source>
        <dbReference type="SAM" id="MobiDB-lite"/>
    </source>
</evidence>
<feature type="transmembrane region" description="Helical" evidence="2">
    <location>
        <begin position="504"/>
        <end position="523"/>
    </location>
</feature>
<keyword evidence="2" id="KW-1133">Transmembrane helix</keyword>
<feature type="compositionally biased region" description="Gly residues" evidence="1">
    <location>
        <begin position="578"/>
        <end position="588"/>
    </location>
</feature>
<accession>A0A075GUA7</accession>